<evidence type="ECO:0000313" key="4">
    <source>
        <dbReference type="Proteomes" id="UP000437862"/>
    </source>
</evidence>
<name>A0A562PCP8_9BURK</name>
<dbReference type="OrthoDB" id="9792518at2"/>
<dbReference type="RefSeq" id="WP_145881558.1">
    <property type="nucleotide sequence ID" value="NZ_CP046904.1"/>
</dbReference>
<dbReference type="SFLD" id="SFLDS00003">
    <property type="entry name" value="Haloacid_Dehalogenase"/>
    <property type="match status" value="1"/>
</dbReference>
<dbReference type="InterPro" id="IPR023214">
    <property type="entry name" value="HAD_sf"/>
</dbReference>
<reference evidence="1 4" key="3">
    <citation type="submission" date="2019-12" db="EMBL/GenBank/DDBJ databases">
        <title>Draft Genome Sequences of Six Type Strains of the Genus Massilia.</title>
        <authorList>
            <person name="Miess H."/>
            <person name="Frediansyah A."/>
            <person name="Goeker M."/>
            <person name="Gross H."/>
        </authorList>
    </citation>
    <scope>NUCLEOTIDE SEQUENCE [LARGE SCALE GENOMIC DNA]</scope>
    <source>
        <strain evidence="1 4">DSM 26639</strain>
    </source>
</reference>
<dbReference type="EMBL" id="CP046904">
    <property type="protein sequence ID" value="QGZ40060.1"/>
    <property type="molecule type" value="Genomic_DNA"/>
</dbReference>
<sequence>MRQRQYDLLIFDFDGTLADSFPFFLDVFDTLADAHRFRRLDRARLDELRGLDTVQLMAHLGLPRWKLLPVAVHFRALMAARIGEIALFDGIRDVLHEAAARGTRLAVVSSNSEANVRRVLGTDAMLFSQYECGAALFGKPRKLRRVAQASGVDGARVLCIGDEVRDIEAAHAAGLHAGAVGWGYARPDVLRSRGPQRMFDTVADLATALEG</sequence>
<organism evidence="2 3">
    <name type="scientific">Pseudoduganella flava</name>
    <dbReference type="NCBI Taxonomy" id="871742"/>
    <lineage>
        <taxon>Bacteria</taxon>
        <taxon>Pseudomonadati</taxon>
        <taxon>Pseudomonadota</taxon>
        <taxon>Betaproteobacteria</taxon>
        <taxon>Burkholderiales</taxon>
        <taxon>Oxalobacteraceae</taxon>
        <taxon>Telluria group</taxon>
        <taxon>Pseudoduganella</taxon>
    </lineage>
</organism>
<dbReference type="Proteomes" id="UP000315112">
    <property type="component" value="Unassembled WGS sequence"/>
</dbReference>
<dbReference type="InterPro" id="IPR036412">
    <property type="entry name" value="HAD-like_sf"/>
</dbReference>
<accession>A0A562PCP8</accession>
<evidence type="ECO:0000313" key="1">
    <source>
        <dbReference type="EMBL" id="QGZ40060.1"/>
    </source>
</evidence>
<keyword evidence="1" id="KW-0378">Hydrolase</keyword>
<gene>
    <name evidence="1" type="ORF">GO485_13990</name>
    <name evidence="2" type="ORF">IP92_05586</name>
</gene>
<dbReference type="Gene3D" id="3.40.50.1000">
    <property type="entry name" value="HAD superfamily/HAD-like"/>
    <property type="match status" value="1"/>
</dbReference>
<evidence type="ECO:0000313" key="2">
    <source>
        <dbReference type="EMBL" id="TWI42194.1"/>
    </source>
</evidence>
<proteinExistence type="predicted"/>
<dbReference type="GO" id="GO:0008967">
    <property type="term" value="F:phosphoglycolate phosphatase activity"/>
    <property type="evidence" value="ECO:0007669"/>
    <property type="project" value="TreeGrafter"/>
</dbReference>
<dbReference type="Pfam" id="PF13419">
    <property type="entry name" value="HAD_2"/>
    <property type="match status" value="1"/>
</dbReference>
<dbReference type="PANTHER" id="PTHR43434:SF13">
    <property type="entry name" value="PHOSPHOGLYCOLATE PHOSPHATASE"/>
    <property type="match status" value="1"/>
</dbReference>
<dbReference type="InterPro" id="IPR023198">
    <property type="entry name" value="PGP-like_dom2"/>
</dbReference>
<dbReference type="EMBL" id="VLKW01000015">
    <property type="protein sequence ID" value="TWI42194.1"/>
    <property type="molecule type" value="Genomic_DNA"/>
</dbReference>
<protein>
    <submittedName>
        <fullName evidence="1">HAD-IA family hydrolase</fullName>
    </submittedName>
    <submittedName>
        <fullName evidence="2">Phosphoglycolate phosphatase</fullName>
    </submittedName>
</protein>
<dbReference type="GO" id="GO:0006281">
    <property type="term" value="P:DNA repair"/>
    <property type="evidence" value="ECO:0007669"/>
    <property type="project" value="TreeGrafter"/>
</dbReference>
<dbReference type="SFLD" id="SFLDG01129">
    <property type="entry name" value="C1.5:_HAD__Beta-PGM__Phosphata"/>
    <property type="match status" value="1"/>
</dbReference>
<dbReference type="NCBIfam" id="TIGR01549">
    <property type="entry name" value="HAD-SF-IA-v1"/>
    <property type="match status" value="1"/>
</dbReference>
<keyword evidence="4" id="KW-1185">Reference proteome</keyword>
<reference evidence="2 3" key="1">
    <citation type="journal article" date="2015" name="Stand. Genomic Sci.">
        <title>Genomic Encyclopedia of Bacterial and Archaeal Type Strains, Phase III: the genomes of soil and plant-associated and newly described type strains.</title>
        <authorList>
            <person name="Whitman W.B."/>
            <person name="Woyke T."/>
            <person name="Klenk H.P."/>
            <person name="Zhou Y."/>
            <person name="Lilburn T.G."/>
            <person name="Beck B.J."/>
            <person name="De Vos P."/>
            <person name="Vandamme P."/>
            <person name="Eisen J.A."/>
            <person name="Garrity G."/>
            <person name="Hugenholtz P."/>
            <person name="Kyrpides N.C."/>
        </authorList>
    </citation>
    <scope>NUCLEOTIDE SEQUENCE [LARGE SCALE GENOMIC DNA]</scope>
    <source>
        <strain evidence="2 3">CGMCC 1.10685</strain>
    </source>
</reference>
<evidence type="ECO:0000313" key="3">
    <source>
        <dbReference type="Proteomes" id="UP000315112"/>
    </source>
</evidence>
<dbReference type="SUPFAM" id="SSF56784">
    <property type="entry name" value="HAD-like"/>
    <property type="match status" value="1"/>
</dbReference>
<dbReference type="InterPro" id="IPR041492">
    <property type="entry name" value="HAD_2"/>
</dbReference>
<dbReference type="GO" id="GO:0005829">
    <property type="term" value="C:cytosol"/>
    <property type="evidence" value="ECO:0007669"/>
    <property type="project" value="TreeGrafter"/>
</dbReference>
<reference evidence="2" key="2">
    <citation type="submission" date="2019-07" db="EMBL/GenBank/DDBJ databases">
        <authorList>
            <person name="Whitman W."/>
            <person name="Huntemann M."/>
            <person name="Clum A."/>
            <person name="Pillay M."/>
            <person name="Palaniappan K."/>
            <person name="Varghese N."/>
            <person name="Mikhailova N."/>
            <person name="Stamatis D."/>
            <person name="Reddy T."/>
            <person name="Daum C."/>
            <person name="Shapiro N."/>
            <person name="Ivanova N."/>
            <person name="Kyrpides N."/>
            <person name="Woyke T."/>
        </authorList>
    </citation>
    <scope>NUCLEOTIDE SEQUENCE</scope>
    <source>
        <strain evidence="2">CGMCC 1.10685</strain>
    </source>
</reference>
<dbReference type="InterPro" id="IPR006439">
    <property type="entry name" value="HAD-SF_hydro_IA"/>
</dbReference>
<dbReference type="Proteomes" id="UP000437862">
    <property type="component" value="Chromosome"/>
</dbReference>
<dbReference type="InterPro" id="IPR050155">
    <property type="entry name" value="HAD-like_hydrolase_sf"/>
</dbReference>
<dbReference type="PANTHER" id="PTHR43434">
    <property type="entry name" value="PHOSPHOGLYCOLATE PHOSPHATASE"/>
    <property type="match status" value="1"/>
</dbReference>
<dbReference type="Gene3D" id="1.10.150.240">
    <property type="entry name" value="Putative phosphatase, domain 2"/>
    <property type="match status" value="1"/>
</dbReference>
<dbReference type="AlphaFoldDB" id="A0A562PCP8"/>